<dbReference type="AlphaFoldDB" id="A0A6G7XFZ3"/>
<evidence type="ECO:0000256" key="1">
    <source>
        <dbReference type="ARBA" id="ARBA00010641"/>
    </source>
</evidence>
<keyword evidence="4" id="KW-0238">DNA-binding</keyword>
<feature type="domain" description="RNA polymerase sigma factor 70 region 4 type 2" evidence="7">
    <location>
        <begin position="127"/>
        <end position="175"/>
    </location>
</feature>
<evidence type="ECO:0000313" key="8">
    <source>
        <dbReference type="EMBL" id="QIK63291.1"/>
    </source>
</evidence>
<dbReference type="PANTHER" id="PTHR43133">
    <property type="entry name" value="RNA POLYMERASE ECF-TYPE SIGMA FACTO"/>
    <property type="match status" value="1"/>
</dbReference>
<dbReference type="Pfam" id="PF04542">
    <property type="entry name" value="Sigma70_r2"/>
    <property type="match status" value="1"/>
</dbReference>
<keyword evidence="5" id="KW-0804">Transcription</keyword>
<dbReference type="InterPro" id="IPR014284">
    <property type="entry name" value="RNA_pol_sigma-70_dom"/>
</dbReference>
<keyword evidence="3" id="KW-0731">Sigma factor</keyword>
<comment type="similarity">
    <text evidence="1">Belongs to the sigma-70 factor family. ECF subfamily.</text>
</comment>
<dbReference type="GO" id="GO:0016987">
    <property type="term" value="F:sigma factor activity"/>
    <property type="evidence" value="ECO:0007669"/>
    <property type="project" value="UniProtKB-KW"/>
</dbReference>
<dbReference type="Proteomes" id="UP000502677">
    <property type="component" value="Chromosome"/>
</dbReference>
<gene>
    <name evidence="8" type="ORF">G7068_08830</name>
</gene>
<name>A0A6G7XFZ3_9MICO</name>
<feature type="domain" description="RNA polymerase sigma-70 region 2" evidence="6">
    <location>
        <begin position="33"/>
        <end position="99"/>
    </location>
</feature>
<dbReference type="InterPro" id="IPR039425">
    <property type="entry name" value="RNA_pol_sigma-70-like"/>
</dbReference>
<dbReference type="InterPro" id="IPR013324">
    <property type="entry name" value="RNA_pol_sigma_r3/r4-like"/>
</dbReference>
<evidence type="ECO:0000256" key="5">
    <source>
        <dbReference type="ARBA" id="ARBA00023163"/>
    </source>
</evidence>
<dbReference type="SUPFAM" id="SSF88946">
    <property type="entry name" value="Sigma2 domain of RNA polymerase sigma factors"/>
    <property type="match status" value="1"/>
</dbReference>
<proteinExistence type="inferred from homology"/>
<dbReference type="NCBIfam" id="TIGR02937">
    <property type="entry name" value="sigma70-ECF"/>
    <property type="match status" value="1"/>
</dbReference>
<dbReference type="KEGG" id="lvi:G7068_08830"/>
<dbReference type="PANTHER" id="PTHR43133:SF8">
    <property type="entry name" value="RNA POLYMERASE SIGMA FACTOR HI_1459-RELATED"/>
    <property type="match status" value="1"/>
</dbReference>
<dbReference type="SUPFAM" id="SSF88659">
    <property type="entry name" value="Sigma3 and sigma4 domains of RNA polymerase sigma factors"/>
    <property type="match status" value="1"/>
</dbReference>
<evidence type="ECO:0000313" key="9">
    <source>
        <dbReference type="Proteomes" id="UP000502677"/>
    </source>
</evidence>
<evidence type="ECO:0000259" key="6">
    <source>
        <dbReference type="Pfam" id="PF04542"/>
    </source>
</evidence>
<keyword evidence="2" id="KW-0805">Transcription regulation</keyword>
<keyword evidence="9" id="KW-1185">Reference proteome</keyword>
<accession>A0A6G7XFZ3</accession>
<dbReference type="Gene3D" id="1.10.10.10">
    <property type="entry name" value="Winged helix-like DNA-binding domain superfamily/Winged helix DNA-binding domain"/>
    <property type="match status" value="1"/>
</dbReference>
<sequence>MGIAKKHYTQEFLDDQDLLQRHRAGDPAAFGELFAKHRRFAYSRAWKYVATSDQADDLVVEAFTQILETIRRGKGPTISMSHYLISTIRSIARDEEREEKAEVALDPEDLARLYEGEHFAISGYSAEWLSEAFNSLSARSQQVLWYRAVENIPSREIAELLGVSSATATRAYQSAAAELREQFVVRSVAASPNRACREYAPMLQEVARRKGRSRGVALSPGLREHLETCNRCVLVESRLRGSDRVLLSIVFLAGLGTLAAESLRSTPASATAASLFASVGAPLKAAMVVVPLVAAVVLGGVMWSPPLSDGMQVQLGESIGAVSTLLRVGSCELQRQAVDVRTEVWSLSEDSASCNVKIEVVKAAESGANNQDPVRTTVLDTTRSPRARALEVVRPGTYSVTLSDDTSAKKTAVNVRSAR</sequence>
<evidence type="ECO:0000256" key="2">
    <source>
        <dbReference type="ARBA" id="ARBA00023015"/>
    </source>
</evidence>
<dbReference type="InterPro" id="IPR007627">
    <property type="entry name" value="RNA_pol_sigma70_r2"/>
</dbReference>
<dbReference type="GO" id="GO:0006352">
    <property type="term" value="P:DNA-templated transcription initiation"/>
    <property type="evidence" value="ECO:0007669"/>
    <property type="project" value="InterPro"/>
</dbReference>
<dbReference type="Gene3D" id="1.10.1740.10">
    <property type="match status" value="1"/>
</dbReference>
<reference evidence="8 9" key="1">
    <citation type="submission" date="2020-03" db="EMBL/GenBank/DDBJ databases">
        <title>Leucobacter sp. nov., isolated from beetles.</title>
        <authorList>
            <person name="Hyun D.-W."/>
            <person name="Bae J.-W."/>
        </authorList>
    </citation>
    <scope>NUCLEOTIDE SEQUENCE [LARGE SCALE GENOMIC DNA]</scope>
    <source>
        <strain evidence="8 9">HDW9C</strain>
    </source>
</reference>
<evidence type="ECO:0000259" key="7">
    <source>
        <dbReference type="Pfam" id="PF08281"/>
    </source>
</evidence>
<dbReference type="InterPro" id="IPR036388">
    <property type="entry name" value="WH-like_DNA-bd_sf"/>
</dbReference>
<dbReference type="EMBL" id="CP049863">
    <property type="protein sequence ID" value="QIK63291.1"/>
    <property type="molecule type" value="Genomic_DNA"/>
</dbReference>
<dbReference type="Pfam" id="PF08281">
    <property type="entry name" value="Sigma70_r4_2"/>
    <property type="match status" value="1"/>
</dbReference>
<dbReference type="InterPro" id="IPR013249">
    <property type="entry name" value="RNA_pol_sigma70_r4_t2"/>
</dbReference>
<protein>
    <submittedName>
        <fullName evidence="8">Sigma-70 family RNA polymerase sigma factor</fullName>
    </submittedName>
</protein>
<evidence type="ECO:0000256" key="3">
    <source>
        <dbReference type="ARBA" id="ARBA00023082"/>
    </source>
</evidence>
<dbReference type="GO" id="GO:0003677">
    <property type="term" value="F:DNA binding"/>
    <property type="evidence" value="ECO:0007669"/>
    <property type="project" value="UniProtKB-KW"/>
</dbReference>
<organism evidence="8 9">
    <name type="scientific">Leucobacter viscericola</name>
    <dbReference type="NCBI Taxonomy" id="2714935"/>
    <lineage>
        <taxon>Bacteria</taxon>
        <taxon>Bacillati</taxon>
        <taxon>Actinomycetota</taxon>
        <taxon>Actinomycetes</taxon>
        <taxon>Micrococcales</taxon>
        <taxon>Microbacteriaceae</taxon>
        <taxon>Leucobacter</taxon>
    </lineage>
</organism>
<dbReference type="RefSeq" id="WP_166291230.1">
    <property type="nucleotide sequence ID" value="NZ_CP049863.1"/>
</dbReference>
<dbReference type="InterPro" id="IPR013325">
    <property type="entry name" value="RNA_pol_sigma_r2"/>
</dbReference>
<evidence type="ECO:0000256" key="4">
    <source>
        <dbReference type="ARBA" id="ARBA00023125"/>
    </source>
</evidence>